<feature type="domain" description="ZW10 C-terminal helical" evidence="10">
    <location>
        <begin position="720"/>
        <end position="867"/>
    </location>
</feature>
<keyword evidence="5 6" id="KW-0539">Nucleus</keyword>
<evidence type="ECO:0000256" key="5">
    <source>
        <dbReference type="ARBA" id="ARBA00023242"/>
    </source>
</evidence>
<dbReference type="SUPFAM" id="SSF50978">
    <property type="entry name" value="WD40 repeat-like"/>
    <property type="match status" value="1"/>
</dbReference>
<keyword evidence="12" id="KW-1185">Reference proteome</keyword>
<feature type="compositionally biased region" description="Basic and acidic residues" evidence="8">
    <location>
        <begin position="481"/>
        <end position="502"/>
    </location>
</feature>
<dbReference type="InterPro" id="IPR020472">
    <property type="entry name" value="WD40_PAC1"/>
</dbReference>
<dbReference type="GO" id="GO:0000466">
    <property type="term" value="P:maturation of 5.8S rRNA from tricistronic rRNA transcript (SSU-rRNA, 5.8S rRNA, LSU-rRNA)"/>
    <property type="evidence" value="ECO:0007669"/>
    <property type="project" value="UniProtKB-UniRule"/>
</dbReference>
<dbReference type="GO" id="GO:0005737">
    <property type="term" value="C:cytoplasm"/>
    <property type="evidence" value="ECO:0007669"/>
    <property type="project" value="GOC"/>
</dbReference>
<dbReference type="EMBL" id="ML978712">
    <property type="protein sequence ID" value="KAF2090490.1"/>
    <property type="molecule type" value="Genomic_DNA"/>
</dbReference>
<dbReference type="Gene3D" id="2.130.10.10">
    <property type="entry name" value="YVTN repeat-like/Quinoprotein amine dehydrogenase"/>
    <property type="match status" value="1"/>
</dbReference>
<keyword evidence="4" id="KW-0677">Repeat</keyword>
<feature type="compositionally biased region" description="Acidic residues" evidence="8">
    <location>
        <begin position="503"/>
        <end position="519"/>
    </location>
</feature>
<feature type="region of interest" description="Disordered" evidence="8">
    <location>
        <begin position="416"/>
        <end position="551"/>
    </location>
</feature>
<dbReference type="InterPro" id="IPR001680">
    <property type="entry name" value="WD40_rpt"/>
</dbReference>
<evidence type="ECO:0000256" key="4">
    <source>
        <dbReference type="ARBA" id="ARBA00022737"/>
    </source>
</evidence>
<evidence type="ECO:0000256" key="6">
    <source>
        <dbReference type="HAMAP-Rule" id="MF_03029"/>
    </source>
</evidence>
<dbReference type="PANTHER" id="PTHR12205:SF0">
    <property type="entry name" value="CENTROMERE_KINETOCHORE PROTEIN ZW10 HOMOLOG"/>
    <property type="match status" value="1"/>
</dbReference>
<organism evidence="11 12">
    <name type="scientific">Saccharata proteae CBS 121410</name>
    <dbReference type="NCBI Taxonomy" id="1314787"/>
    <lineage>
        <taxon>Eukaryota</taxon>
        <taxon>Fungi</taxon>
        <taxon>Dikarya</taxon>
        <taxon>Ascomycota</taxon>
        <taxon>Pezizomycotina</taxon>
        <taxon>Dothideomycetes</taxon>
        <taxon>Dothideomycetes incertae sedis</taxon>
        <taxon>Botryosphaeriales</taxon>
        <taxon>Saccharataceae</taxon>
        <taxon>Saccharata</taxon>
    </lineage>
</organism>
<keyword evidence="3 7" id="KW-0853">WD repeat</keyword>
<protein>
    <recommendedName>
        <fullName evidence="6">Ribosome biogenesis protein YTM1</fullName>
    </recommendedName>
</protein>
<feature type="repeat" description="WD" evidence="7">
    <location>
        <begin position="1050"/>
        <end position="1082"/>
    </location>
</feature>
<dbReference type="InterPro" id="IPR015943">
    <property type="entry name" value="WD40/YVTN_repeat-like_dom_sf"/>
</dbReference>
<dbReference type="Pfam" id="PF22766">
    <property type="entry name" value="ZW10_C2"/>
    <property type="match status" value="1"/>
</dbReference>
<keyword evidence="1 6" id="KW-0690">Ribosome biogenesis</keyword>
<comment type="caution">
    <text evidence="11">The sequence shown here is derived from an EMBL/GenBank/DDBJ whole genome shotgun (WGS) entry which is preliminary data.</text>
</comment>
<dbReference type="SMART" id="SM00320">
    <property type="entry name" value="WD40"/>
    <property type="match status" value="7"/>
</dbReference>
<dbReference type="Pfam" id="PF00400">
    <property type="entry name" value="WD40"/>
    <property type="match status" value="5"/>
</dbReference>
<dbReference type="HAMAP" id="MF_03029">
    <property type="entry name" value="WDR12"/>
    <property type="match status" value="1"/>
</dbReference>
<dbReference type="PANTHER" id="PTHR12205">
    <property type="entry name" value="CENTROMERE/KINETOCHORE PROTEIN ZW10"/>
    <property type="match status" value="1"/>
</dbReference>
<name>A0A9P4LYZ3_9PEZI</name>
<feature type="compositionally biased region" description="Acidic residues" evidence="8">
    <location>
        <begin position="424"/>
        <end position="442"/>
    </location>
</feature>
<dbReference type="GO" id="GO:0043021">
    <property type="term" value="F:ribonucleoprotein complex binding"/>
    <property type="evidence" value="ECO:0007669"/>
    <property type="project" value="UniProtKB-UniRule"/>
</dbReference>
<feature type="domain" description="NLE" evidence="9">
    <location>
        <begin position="874"/>
        <end position="913"/>
    </location>
</feature>
<dbReference type="GO" id="GO:0006888">
    <property type="term" value="P:endoplasmic reticulum to Golgi vesicle-mediated transport"/>
    <property type="evidence" value="ECO:0007669"/>
    <property type="project" value="TreeGrafter"/>
</dbReference>
<feature type="repeat" description="WD" evidence="7">
    <location>
        <begin position="1216"/>
        <end position="1252"/>
    </location>
</feature>
<dbReference type="Gene3D" id="1.10.357.150">
    <property type="match status" value="1"/>
</dbReference>
<feature type="compositionally biased region" description="Basic and acidic residues" evidence="8">
    <location>
        <begin position="520"/>
        <end position="537"/>
    </location>
</feature>
<dbReference type="GO" id="GO:0005654">
    <property type="term" value="C:nucleoplasm"/>
    <property type="evidence" value="ECO:0007669"/>
    <property type="project" value="UniProtKB-SubCell"/>
</dbReference>
<accession>A0A9P4LYZ3</accession>
<feature type="compositionally biased region" description="Acidic residues" evidence="8">
    <location>
        <begin position="449"/>
        <end position="477"/>
    </location>
</feature>
<dbReference type="Pfam" id="PF08154">
    <property type="entry name" value="NLE"/>
    <property type="match status" value="1"/>
</dbReference>
<feature type="region of interest" description="Disordered" evidence="8">
    <location>
        <begin position="1101"/>
        <end position="1121"/>
    </location>
</feature>
<dbReference type="PROSITE" id="PS50294">
    <property type="entry name" value="WD_REPEATS_REGION"/>
    <property type="match status" value="3"/>
</dbReference>
<dbReference type="InterPro" id="IPR046362">
    <property type="entry name" value="Zw10/DSL1_C_sf"/>
</dbReference>
<evidence type="ECO:0000256" key="3">
    <source>
        <dbReference type="ARBA" id="ARBA00022574"/>
    </source>
</evidence>
<sequence>MPPIPPHLSAEKLGGAVLEYVDRNAYPDSEDVASAELPAAALPTLLGGIEKAREQVKTELRSLSSDAAPDVDGWIAQAKQLQADIERSRATAHDIVQQAEAGKTLKAHVADASSKVALLRKELTYNETLTHTIKQVQTASAHFDVAQEAVAQNEIVKGLDNMDAGTAVLGQLGPFQSSRAVEVLRRRANQLRSDMVQSATERWSQLLVVDTGDKAVTIKEGEIDTTVEALSRLDALDSAIIRFQKQFDHAIMKPRLTVGHLGGHAEVAVNGDTIKIQAGDKSTSVVDAVEDVRRAFEFLSGRLPTYIAVPVSETLVPSVADRLTSIWLDPSIPSSLDELAAFQEVLFKVSNVAGAIQELGLNGGQALQQWVERAPRNWLARRKEAALASVRLLCHQGVRNKKQVERVETQTVSRGDVMIGGDDTHEDWDAWDAGESDAPTEEPETKEAEPEDALEEEEEDVDASAWGIEDEDADTEAATEGQHEHEETAKTTEHEEKPKPSGEDEDEGEAWGWGDEDTEMHDGSASEATKSAHEQHQPPRTNGNAQKAPVEERELTLREAYTVTAIPDAIMDIIKQVVSDAEALAQPNFADSPIAPAGFGLYSVPTLVLAMYRATASTYYSKDEAANMLMYNDGSRLVDEIRNFLTEQAQKDQSSSLPLSSRPSSKLRLDSDIRAIEGFSKRAYGKEMESQRTILRDLLDSAQGFTNCTVPPFAGECDNAVAMTVDRIREVRRQWQGVLSHSALLQSLGSLLATVTNKIIVDIEDMNDISEEDSKRLRQFCDKVTTLNELFTQENAAGEKSDMTGVYSPNWLKFQYLSEILESSLADIKYLWTEGELKLEFEANEVVDLIEALFAESDYRRRAIAEIRRESMGDLRRYALSTLVNDLLENEKPVPFEFLINGQFLRTSIDDFLTENGISAEQTLTVEYVRALIPPLHVASFEHDDWVSDVDVLSSSSPAAQWASANVAQGQERILSACYDGLLRVWNPSTSEVLATSTSEGGHTSYATSAKFLTPRSIVSAGADRTLRVWSYTESDSAAHPSTIMPTLELYGHKASVDGIAVHAPSSRILSASADNTVGVWSTTPTSAPAAPANLLPSASAHANKRRKLAPKNSSTFKPVPQRGPLSLLAGHSGPVSAAIFAPNDATVAYSTSWDHTLKTWDLPTATCVDTRTTAQPLLSLTALKELNLLAAGTSARHITLVDPRAEARTVTALTLRGHTNAVVSLAADPQSAYGLVSGSHDGTCRIWDIRSVRSGAGEGGVGGGQVGEKGDSERRVGGEGVKVFGVTWDREVGIVSGGEDKRVQVNRGEGMVKT</sequence>
<dbReference type="PROSITE" id="PS00678">
    <property type="entry name" value="WD_REPEATS_1"/>
    <property type="match status" value="2"/>
</dbReference>
<dbReference type="GO" id="GO:0030687">
    <property type="term" value="C:preribosome, large subunit precursor"/>
    <property type="evidence" value="ECO:0007669"/>
    <property type="project" value="UniProtKB-UniRule"/>
</dbReference>
<feature type="repeat" description="WD" evidence="7">
    <location>
        <begin position="1000"/>
        <end position="1040"/>
    </location>
</feature>
<dbReference type="OrthoDB" id="534815at2759"/>
<dbReference type="GO" id="GO:0007094">
    <property type="term" value="P:mitotic spindle assembly checkpoint signaling"/>
    <property type="evidence" value="ECO:0007669"/>
    <property type="project" value="TreeGrafter"/>
</dbReference>
<comment type="subunit">
    <text evidence="6">Component of the NOP7 complex, composed of ERB1, NOP7 and YTM1. Within the NOP7 complex ERB1 appears to interact directly with NOP7 and YTM1. The NOP7 complex also associates with the 66S pre-ribosome.</text>
</comment>
<dbReference type="GO" id="GO:0000463">
    <property type="term" value="P:maturation of LSU-rRNA from tricistronic rRNA transcript (SSU-rRNA, 5.8S rRNA, LSU-rRNA)"/>
    <property type="evidence" value="ECO:0007669"/>
    <property type="project" value="UniProtKB-UniRule"/>
</dbReference>
<evidence type="ECO:0000259" key="10">
    <source>
        <dbReference type="Pfam" id="PF22766"/>
    </source>
</evidence>
<dbReference type="PRINTS" id="PR00320">
    <property type="entry name" value="GPROTEINBRPT"/>
</dbReference>
<dbReference type="InterPro" id="IPR012972">
    <property type="entry name" value="NLE"/>
</dbReference>
<comment type="function">
    <text evidence="6">Component of the NOP7 complex, which is required for maturation of the 25S and 5.8S ribosomal RNAs and formation of the 60S ribosome.</text>
</comment>
<evidence type="ECO:0000256" key="2">
    <source>
        <dbReference type="ARBA" id="ARBA00022552"/>
    </source>
</evidence>
<dbReference type="InterPro" id="IPR028599">
    <property type="entry name" value="WDR12/Ytm1"/>
</dbReference>
<dbReference type="GO" id="GO:1990423">
    <property type="term" value="C:RZZ complex"/>
    <property type="evidence" value="ECO:0007669"/>
    <property type="project" value="TreeGrafter"/>
</dbReference>
<evidence type="ECO:0000259" key="9">
    <source>
        <dbReference type="Pfam" id="PF08154"/>
    </source>
</evidence>
<dbReference type="PROSITE" id="PS50082">
    <property type="entry name" value="WD_REPEATS_2"/>
    <property type="match status" value="4"/>
</dbReference>
<evidence type="ECO:0000256" key="8">
    <source>
        <dbReference type="SAM" id="MobiDB-lite"/>
    </source>
</evidence>
<evidence type="ECO:0000256" key="7">
    <source>
        <dbReference type="PROSITE-ProRule" id="PRU00221"/>
    </source>
</evidence>
<dbReference type="Proteomes" id="UP000799776">
    <property type="component" value="Unassembled WGS sequence"/>
</dbReference>
<gene>
    <name evidence="6" type="primary">YTM1</name>
    <name evidence="11" type="ORF">K490DRAFT_70954</name>
</gene>
<proteinExistence type="inferred from homology"/>
<feature type="repeat" description="WD" evidence="7">
    <location>
        <begin position="1129"/>
        <end position="1171"/>
    </location>
</feature>
<dbReference type="InterPro" id="IPR036322">
    <property type="entry name" value="WD40_repeat_dom_sf"/>
</dbReference>
<comment type="similarity">
    <text evidence="6">Belongs to the WD repeat WDR12/YTM1 family.</text>
</comment>
<dbReference type="InterPro" id="IPR019775">
    <property type="entry name" value="WD40_repeat_CS"/>
</dbReference>
<dbReference type="InterPro" id="IPR055148">
    <property type="entry name" value="ZW10_C_2"/>
</dbReference>
<evidence type="ECO:0000313" key="12">
    <source>
        <dbReference type="Proteomes" id="UP000799776"/>
    </source>
</evidence>
<evidence type="ECO:0000256" key="1">
    <source>
        <dbReference type="ARBA" id="ARBA00022517"/>
    </source>
</evidence>
<reference evidence="11" key="1">
    <citation type="journal article" date="2020" name="Stud. Mycol.">
        <title>101 Dothideomycetes genomes: a test case for predicting lifestyles and emergence of pathogens.</title>
        <authorList>
            <person name="Haridas S."/>
            <person name="Albert R."/>
            <person name="Binder M."/>
            <person name="Bloem J."/>
            <person name="Labutti K."/>
            <person name="Salamov A."/>
            <person name="Andreopoulos B."/>
            <person name="Baker S."/>
            <person name="Barry K."/>
            <person name="Bills G."/>
            <person name="Bluhm B."/>
            <person name="Cannon C."/>
            <person name="Castanera R."/>
            <person name="Culley D."/>
            <person name="Daum C."/>
            <person name="Ezra D."/>
            <person name="Gonzalez J."/>
            <person name="Henrissat B."/>
            <person name="Kuo A."/>
            <person name="Liang C."/>
            <person name="Lipzen A."/>
            <person name="Lutzoni F."/>
            <person name="Magnuson J."/>
            <person name="Mondo S."/>
            <person name="Nolan M."/>
            <person name="Ohm R."/>
            <person name="Pangilinan J."/>
            <person name="Park H.-J."/>
            <person name="Ramirez L."/>
            <person name="Alfaro M."/>
            <person name="Sun H."/>
            <person name="Tritt A."/>
            <person name="Yoshinaga Y."/>
            <person name="Zwiers L.-H."/>
            <person name="Turgeon B."/>
            <person name="Goodwin S."/>
            <person name="Spatafora J."/>
            <person name="Crous P."/>
            <person name="Grigoriev I."/>
        </authorList>
    </citation>
    <scope>NUCLEOTIDE SEQUENCE</scope>
    <source>
        <strain evidence="11">CBS 121410</strain>
    </source>
</reference>
<dbReference type="GO" id="GO:0005730">
    <property type="term" value="C:nucleolus"/>
    <property type="evidence" value="ECO:0007669"/>
    <property type="project" value="UniProtKB-SubCell"/>
</dbReference>
<comment type="subcellular location">
    <subcellularLocation>
        <location evidence="6">Nucleus</location>
        <location evidence="6">Nucleolus</location>
    </subcellularLocation>
    <subcellularLocation>
        <location evidence="6">Nucleus</location>
        <location evidence="6">Nucleoplasm</location>
    </subcellularLocation>
</comment>
<evidence type="ECO:0000313" key="11">
    <source>
        <dbReference type="EMBL" id="KAF2090490.1"/>
    </source>
</evidence>
<keyword evidence="2 6" id="KW-0698">rRNA processing</keyword>